<accession>A0A8T2B522</accession>
<protein>
    <submittedName>
        <fullName evidence="1">Uncharacterized protein</fullName>
    </submittedName>
</protein>
<dbReference type="AlphaFoldDB" id="A0A8T2B522"/>
<comment type="caution">
    <text evidence="1">The sequence shown here is derived from an EMBL/GenBank/DDBJ whole genome shotgun (WGS) entry which is preliminary data.</text>
</comment>
<organism evidence="1 2">
    <name type="scientific">Arabidopsis suecica</name>
    <name type="common">Swedish thale-cress</name>
    <name type="synonym">Cardaminopsis suecica</name>
    <dbReference type="NCBI Taxonomy" id="45249"/>
    <lineage>
        <taxon>Eukaryota</taxon>
        <taxon>Viridiplantae</taxon>
        <taxon>Streptophyta</taxon>
        <taxon>Embryophyta</taxon>
        <taxon>Tracheophyta</taxon>
        <taxon>Spermatophyta</taxon>
        <taxon>Magnoliopsida</taxon>
        <taxon>eudicotyledons</taxon>
        <taxon>Gunneridae</taxon>
        <taxon>Pentapetalae</taxon>
        <taxon>rosids</taxon>
        <taxon>malvids</taxon>
        <taxon>Brassicales</taxon>
        <taxon>Brassicaceae</taxon>
        <taxon>Camelineae</taxon>
        <taxon>Arabidopsis</taxon>
    </lineage>
</organism>
<feature type="non-terminal residue" evidence="1">
    <location>
        <position position="1"/>
    </location>
</feature>
<reference evidence="1 2" key="1">
    <citation type="submission" date="2020-12" db="EMBL/GenBank/DDBJ databases">
        <title>Concerted genomic and epigenomic changes stabilize Arabidopsis allopolyploids.</title>
        <authorList>
            <person name="Chen Z."/>
        </authorList>
    </citation>
    <scope>NUCLEOTIDE SEQUENCE [LARGE SCALE GENOMIC DNA]</scope>
    <source>
        <strain evidence="1">As9502</strain>
        <tissue evidence="1">Leaf</tissue>
    </source>
</reference>
<evidence type="ECO:0000313" key="2">
    <source>
        <dbReference type="Proteomes" id="UP000694251"/>
    </source>
</evidence>
<proteinExistence type="predicted"/>
<name>A0A8T2B522_ARASU</name>
<dbReference type="Proteomes" id="UP000694251">
    <property type="component" value="Chromosome 8"/>
</dbReference>
<sequence>CGSEAKKKKQEQTSPTLLVWPRTVFSQV</sequence>
<evidence type="ECO:0000313" key="1">
    <source>
        <dbReference type="EMBL" id="KAG7581283.1"/>
    </source>
</evidence>
<keyword evidence="2" id="KW-1185">Reference proteome</keyword>
<gene>
    <name evidence="1" type="ORF">ISN44_As08g009890</name>
</gene>
<dbReference type="EMBL" id="JAEFBJ010000008">
    <property type="protein sequence ID" value="KAG7581283.1"/>
    <property type="molecule type" value="Genomic_DNA"/>
</dbReference>